<accession>A0A346XYW6</accession>
<dbReference type="InterPro" id="IPR006311">
    <property type="entry name" value="TAT_signal"/>
</dbReference>
<keyword evidence="6" id="KW-0482">Metalloprotease</keyword>
<gene>
    <name evidence="9" type="ORF">DVS28_a2734</name>
</gene>
<dbReference type="SUPFAM" id="SSF53187">
    <property type="entry name" value="Zn-dependent exopeptidases"/>
    <property type="match status" value="1"/>
</dbReference>
<evidence type="ECO:0000256" key="6">
    <source>
        <dbReference type="ARBA" id="ARBA00023049"/>
    </source>
</evidence>
<feature type="domain" description="Peptidase M14" evidence="8">
    <location>
        <begin position="132"/>
        <end position="470"/>
    </location>
</feature>
<protein>
    <submittedName>
        <fullName evidence="9">Carboxypeptidase T</fullName>
    </submittedName>
</protein>
<dbReference type="GO" id="GO:0006508">
    <property type="term" value="P:proteolysis"/>
    <property type="evidence" value="ECO:0007669"/>
    <property type="project" value="UniProtKB-KW"/>
</dbReference>
<comment type="similarity">
    <text evidence="2 7">Belongs to the peptidase M14 family.</text>
</comment>
<dbReference type="InterPro" id="IPR000834">
    <property type="entry name" value="Peptidase_M14"/>
</dbReference>
<organism evidence="9 10">
    <name type="scientific">Euzebya pacifica</name>
    <dbReference type="NCBI Taxonomy" id="1608957"/>
    <lineage>
        <taxon>Bacteria</taxon>
        <taxon>Bacillati</taxon>
        <taxon>Actinomycetota</taxon>
        <taxon>Nitriliruptoria</taxon>
        <taxon>Euzebyales</taxon>
    </lineage>
</organism>
<dbReference type="GO" id="GO:0004181">
    <property type="term" value="F:metallocarboxypeptidase activity"/>
    <property type="evidence" value="ECO:0007669"/>
    <property type="project" value="InterPro"/>
</dbReference>
<evidence type="ECO:0000313" key="9">
    <source>
        <dbReference type="EMBL" id="AXV07413.1"/>
    </source>
</evidence>
<evidence type="ECO:0000256" key="1">
    <source>
        <dbReference type="ARBA" id="ARBA00001947"/>
    </source>
</evidence>
<evidence type="ECO:0000256" key="4">
    <source>
        <dbReference type="ARBA" id="ARBA00022801"/>
    </source>
</evidence>
<reference evidence="9 10" key="1">
    <citation type="submission" date="2018-09" db="EMBL/GenBank/DDBJ databases">
        <title>Complete genome sequence of Euzebya sp. DY32-46 isolated from seawater of Pacific Ocean.</title>
        <authorList>
            <person name="Xu L."/>
            <person name="Wu Y.-H."/>
            <person name="Xu X.-W."/>
        </authorList>
    </citation>
    <scope>NUCLEOTIDE SEQUENCE [LARGE SCALE GENOMIC DNA]</scope>
    <source>
        <strain evidence="9 10">DY32-46</strain>
    </source>
</reference>
<evidence type="ECO:0000256" key="3">
    <source>
        <dbReference type="ARBA" id="ARBA00022670"/>
    </source>
</evidence>
<dbReference type="Pfam" id="PF00246">
    <property type="entry name" value="Peptidase_M14"/>
    <property type="match status" value="1"/>
</dbReference>
<dbReference type="RefSeq" id="WP_164710498.1">
    <property type="nucleotide sequence ID" value="NZ_CP031165.1"/>
</dbReference>
<evidence type="ECO:0000256" key="5">
    <source>
        <dbReference type="ARBA" id="ARBA00022833"/>
    </source>
</evidence>
<keyword evidence="5" id="KW-0862">Zinc</keyword>
<dbReference type="AlphaFoldDB" id="A0A346XYW6"/>
<dbReference type="PANTHER" id="PTHR11705">
    <property type="entry name" value="PROTEASE FAMILY M14 CARBOXYPEPTIDASE A,B"/>
    <property type="match status" value="1"/>
</dbReference>
<dbReference type="PANTHER" id="PTHR11705:SF143">
    <property type="entry name" value="SLL0236 PROTEIN"/>
    <property type="match status" value="1"/>
</dbReference>
<dbReference type="GO" id="GO:0008270">
    <property type="term" value="F:zinc ion binding"/>
    <property type="evidence" value="ECO:0007669"/>
    <property type="project" value="InterPro"/>
</dbReference>
<dbReference type="InterPro" id="IPR019546">
    <property type="entry name" value="TAT_signal_bac_arc"/>
</dbReference>
<evidence type="ECO:0000256" key="2">
    <source>
        <dbReference type="ARBA" id="ARBA00005988"/>
    </source>
</evidence>
<comment type="cofactor">
    <cofactor evidence="1">
        <name>Zn(2+)</name>
        <dbReference type="ChEBI" id="CHEBI:29105"/>
    </cofactor>
</comment>
<feature type="active site" description="Proton donor/acceptor" evidence="7">
    <location>
        <position position="438"/>
    </location>
</feature>
<evidence type="ECO:0000313" key="10">
    <source>
        <dbReference type="Proteomes" id="UP000264006"/>
    </source>
</evidence>
<sequence>MHRSSRRHFLRTSGLGAGALAVGVGVAGPAAAVEALTARVAEEAGNPLQLARVWVTRDNAHLIGELDDTHNVFEDGSVEVLLWPGDLGRLVATGLPYEITVTDLLARDAAIHANAAGRPASLKPQPGETAGEYRTLAEHNADMQMLASENPDICELITLPFKTLQGREVFGLEIAENVAKKDARPVYYNDGIHHAREWPAAEMPIMWAFDLIDSYRRATGEPERAYSSSESDPNDARMRNIVEKTRNIIIPVVNTDGFDYSRSSAINFSLTGSVPMAGMQYWRKNMRGTRVGEQFVGVNTGTPQNGFVPTTVGAQGIDNNRNYSYRWGGDGSSASQTSATYRGHEPFSEPESRNVQWVHQTYQCLAGITHHTSGDLVLWAWGDTHDDAPDDVLLARVGFACGDYNGYRPTKSIDLYVTTGTCSDYTYGTFGSVSYTFEHAGSSFHPPYGDVVPSFYAANRDALMLMCELVCLEDEDRGFMHTAVEANVDVKHHLVEDFDENISNTDYTYIGNPLDLHGRHNSVIKGRVVDADGNGVKALLTNVKDFRNPLSPGNPIDEADWPELWNSSVETEEDGTFFWPVYPTTRPAVEFEGGRETITLRVEPSNGAGAKEIGGIHLSRGDVHDCDDIVV</sequence>
<keyword evidence="10" id="KW-1185">Reference proteome</keyword>
<evidence type="ECO:0000259" key="8">
    <source>
        <dbReference type="PROSITE" id="PS52035"/>
    </source>
</evidence>
<proteinExistence type="inferred from homology"/>
<dbReference type="Proteomes" id="UP000264006">
    <property type="component" value="Chromosome"/>
</dbReference>
<dbReference type="EMBL" id="CP031165">
    <property type="protein sequence ID" value="AXV07413.1"/>
    <property type="molecule type" value="Genomic_DNA"/>
</dbReference>
<dbReference type="KEGG" id="euz:DVS28_a2734"/>
<name>A0A346XYW6_9ACTN</name>
<evidence type="ECO:0000256" key="7">
    <source>
        <dbReference type="PROSITE-ProRule" id="PRU01379"/>
    </source>
</evidence>
<keyword evidence="4" id="KW-0378">Hydrolase</keyword>
<keyword evidence="9" id="KW-0121">Carboxypeptidase</keyword>
<keyword evidence="3" id="KW-0645">Protease</keyword>
<dbReference type="GO" id="GO:0005615">
    <property type="term" value="C:extracellular space"/>
    <property type="evidence" value="ECO:0007669"/>
    <property type="project" value="TreeGrafter"/>
</dbReference>
<dbReference type="SMART" id="SM00631">
    <property type="entry name" value="Zn_pept"/>
    <property type="match status" value="1"/>
</dbReference>
<dbReference type="Gene3D" id="3.40.630.10">
    <property type="entry name" value="Zn peptidases"/>
    <property type="match status" value="1"/>
</dbReference>
<dbReference type="PROSITE" id="PS51318">
    <property type="entry name" value="TAT"/>
    <property type="match status" value="1"/>
</dbReference>
<dbReference type="PROSITE" id="PS52035">
    <property type="entry name" value="PEPTIDASE_M14"/>
    <property type="match status" value="1"/>
</dbReference>
<dbReference type="NCBIfam" id="TIGR01409">
    <property type="entry name" value="TAT_signal_seq"/>
    <property type="match status" value="1"/>
</dbReference>